<dbReference type="AlphaFoldDB" id="A0A381SV38"/>
<evidence type="ECO:0000256" key="7">
    <source>
        <dbReference type="ARBA" id="ARBA00023027"/>
    </source>
</evidence>
<dbReference type="Gene3D" id="3.40.50.620">
    <property type="entry name" value="HUPs"/>
    <property type="match status" value="1"/>
</dbReference>
<evidence type="ECO:0000259" key="8">
    <source>
        <dbReference type="Pfam" id="PF01467"/>
    </source>
</evidence>
<feature type="non-terminal residue" evidence="9">
    <location>
        <position position="169"/>
    </location>
</feature>
<keyword evidence="7" id="KW-0520">NAD</keyword>
<dbReference type="GO" id="GO:0009435">
    <property type="term" value="P:NAD+ biosynthetic process"/>
    <property type="evidence" value="ECO:0007669"/>
    <property type="project" value="UniProtKB-UniPathway"/>
</dbReference>
<evidence type="ECO:0000256" key="5">
    <source>
        <dbReference type="ARBA" id="ARBA00022741"/>
    </source>
</evidence>
<dbReference type="GO" id="GO:0005524">
    <property type="term" value="F:ATP binding"/>
    <property type="evidence" value="ECO:0007669"/>
    <property type="project" value="UniProtKB-KW"/>
</dbReference>
<accession>A0A381SV38</accession>
<protein>
    <recommendedName>
        <fullName evidence="8">Cytidyltransferase-like domain-containing protein</fullName>
    </recommendedName>
</protein>
<keyword evidence="6" id="KW-0067">ATP-binding</keyword>
<dbReference type="HAMAP" id="MF_00244">
    <property type="entry name" value="NaMN_adenylyltr"/>
    <property type="match status" value="1"/>
</dbReference>
<evidence type="ECO:0000256" key="4">
    <source>
        <dbReference type="ARBA" id="ARBA00022695"/>
    </source>
</evidence>
<gene>
    <name evidence="9" type="ORF">METZ01_LOCUS58057</name>
</gene>
<reference evidence="9" key="1">
    <citation type="submission" date="2018-05" db="EMBL/GenBank/DDBJ databases">
        <authorList>
            <person name="Lanie J.A."/>
            <person name="Ng W.-L."/>
            <person name="Kazmierczak K.M."/>
            <person name="Andrzejewski T.M."/>
            <person name="Davidsen T.M."/>
            <person name="Wayne K.J."/>
            <person name="Tettelin H."/>
            <person name="Glass J.I."/>
            <person name="Rusch D."/>
            <person name="Podicherti R."/>
            <person name="Tsui H.-C.T."/>
            <person name="Winkler M.E."/>
        </authorList>
    </citation>
    <scope>NUCLEOTIDE SEQUENCE</scope>
</reference>
<keyword evidence="2" id="KW-0662">Pyridine nucleotide biosynthesis</keyword>
<evidence type="ECO:0000256" key="6">
    <source>
        <dbReference type="ARBA" id="ARBA00022840"/>
    </source>
</evidence>
<feature type="domain" description="Cytidyltransferase-like" evidence="8">
    <location>
        <begin position="7"/>
        <end position="169"/>
    </location>
</feature>
<feature type="non-terminal residue" evidence="9">
    <location>
        <position position="1"/>
    </location>
</feature>
<dbReference type="UniPathway" id="UPA00253"/>
<evidence type="ECO:0000256" key="2">
    <source>
        <dbReference type="ARBA" id="ARBA00022642"/>
    </source>
</evidence>
<proteinExistence type="inferred from homology"/>
<dbReference type="InterPro" id="IPR014729">
    <property type="entry name" value="Rossmann-like_a/b/a_fold"/>
</dbReference>
<comment type="pathway">
    <text evidence="1">Cofactor biosynthesis; NAD(+) biosynthesis.</text>
</comment>
<dbReference type="PANTHER" id="PTHR39321:SF3">
    <property type="entry name" value="PHOSPHOPANTETHEINE ADENYLYLTRANSFERASE"/>
    <property type="match status" value="1"/>
</dbReference>
<organism evidence="9">
    <name type="scientific">marine metagenome</name>
    <dbReference type="NCBI Taxonomy" id="408172"/>
    <lineage>
        <taxon>unclassified sequences</taxon>
        <taxon>metagenomes</taxon>
        <taxon>ecological metagenomes</taxon>
    </lineage>
</organism>
<evidence type="ECO:0000256" key="1">
    <source>
        <dbReference type="ARBA" id="ARBA00004790"/>
    </source>
</evidence>
<dbReference type="EMBL" id="UINC01003312">
    <property type="protein sequence ID" value="SVA05203.1"/>
    <property type="molecule type" value="Genomic_DNA"/>
</dbReference>
<dbReference type="SUPFAM" id="SSF52374">
    <property type="entry name" value="Nucleotidylyl transferase"/>
    <property type="match status" value="1"/>
</dbReference>
<keyword evidence="5" id="KW-0547">Nucleotide-binding</keyword>
<dbReference type="PANTHER" id="PTHR39321">
    <property type="entry name" value="NICOTINATE-NUCLEOTIDE ADENYLYLTRANSFERASE-RELATED"/>
    <property type="match status" value="1"/>
</dbReference>
<dbReference type="GO" id="GO:0070566">
    <property type="term" value="F:adenylyltransferase activity"/>
    <property type="evidence" value="ECO:0007669"/>
    <property type="project" value="UniProtKB-ARBA"/>
</dbReference>
<dbReference type="NCBIfam" id="TIGR00125">
    <property type="entry name" value="cyt_tran_rel"/>
    <property type="match status" value="1"/>
</dbReference>
<evidence type="ECO:0000313" key="9">
    <source>
        <dbReference type="EMBL" id="SVA05203.1"/>
    </source>
</evidence>
<keyword evidence="4" id="KW-0548">Nucleotidyltransferase</keyword>
<keyword evidence="3" id="KW-0808">Transferase</keyword>
<evidence type="ECO:0000256" key="3">
    <source>
        <dbReference type="ARBA" id="ARBA00022679"/>
    </source>
</evidence>
<sequence>VGTSVGLFGGTFDPIHAGHIAAAQAAMKALELDEVIFVPAGDPYLKSVNWDVTPAVQRQEMVRLALLYEGVNMFKISDVEILREGPSYTLDTARELGSGGENVVVILGMDTVLTIPGWHDPAAFLSECRVAAITRPGTDLSDFYSLPIDGTEGQIELVIADTPAISSTE</sequence>
<dbReference type="InterPro" id="IPR004821">
    <property type="entry name" value="Cyt_trans-like"/>
</dbReference>
<dbReference type="CDD" id="cd02165">
    <property type="entry name" value="NMNAT"/>
    <property type="match status" value="1"/>
</dbReference>
<name>A0A381SV38_9ZZZZ</name>
<dbReference type="Pfam" id="PF01467">
    <property type="entry name" value="CTP_transf_like"/>
    <property type="match status" value="1"/>
</dbReference>
<dbReference type="InterPro" id="IPR005248">
    <property type="entry name" value="NadD/NMNAT"/>
</dbReference>